<evidence type="ECO:0000313" key="8">
    <source>
        <dbReference type="Proteomes" id="UP000075430"/>
    </source>
</evidence>
<accession>A0A150F4S0</accession>
<feature type="transmembrane region" description="Helical" evidence="6">
    <location>
        <begin position="281"/>
        <end position="300"/>
    </location>
</feature>
<gene>
    <name evidence="7" type="ORF">AXI58_19860</name>
</gene>
<dbReference type="PANTHER" id="PTHR23513">
    <property type="entry name" value="INTEGRAL MEMBRANE EFFLUX PROTEIN-RELATED"/>
    <property type="match status" value="1"/>
</dbReference>
<reference evidence="8" key="1">
    <citation type="submission" date="2016-02" db="EMBL/GenBank/DDBJ databases">
        <authorList>
            <person name="Dunlap C."/>
        </authorList>
    </citation>
    <scope>NUCLEOTIDE SEQUENCE [LARGE SCALE GENOMIC DNA]</scope>
    <source>
        <strain evidence="8">NRRL B-41092</strain>
    </source>
</reference>
<dbReference type="Gene3D" id="1.20.1250.20">
    <property type="entry name" value="MFS general substrate transporter like domains"/>
    <property type="match status" value="1"/>
</dbReference>
<feature type="transmembrane region" description="Helical" evidence="6">
    <location>
        <begin position="70"/>
        <end position="89"/>
    </location>
</feature>
<dbReference type="GO" id="GO:0005886">
    <property type="term" value="C:plasma membrane"/>
    <property type="evidence" value="ECO:0007669"/>
    <property type="project" value="UniProtKB-SubCell"/>
</dbReference>
<dbReference type="GO" id="GO:0022857">
    <property type="term" value="F:transmembrane transporter activity"/>
    <property type="evidence" value="ECO:0007669"/>
    <property type="project" value="InterPro"/>
</dbReference>
<evidence type="ECO:0008006" key="9">
    <source>
        <dbReference type="Google" id="ProtNLM"/>
    </source>
</evidence>
<keyword evidence="2" id="KW-1003">Cell membrane</keyword>
<feature type="transmembrane region" description="Helical" evidence="6">
    <location>
        <begin position="375"/>
        <end position="393"/>
    </location>
</feature>
<keyword evidence="8" id="KW-1185">Reference proteome</keyword>
<proteinExistence type="predicted"/>
<dbReference type="AlphaFoldDB" id="A0A150F4S0"/>
<evidence type="ECO:0000256" key="2">
    <source>
        <dbReference type="ARBA" id="ARBA00022475"/>
    </source>
</evidence>
<evidence type="ECO:0000256" key="5">
    <source>
        <dbReference type="ARBA" id="ARBA00023136"/>
    </source>
</evidence>
<keyword evidence="5 6" id="KW-0472">Membrane</keyword>
<organism evidence="7 8">
    <name type="scientific">Bacillus nakamurai</name>
    <dbReference type="NCBI Taxonomy" id="1793963"/>
    <lineage>
        <taxon>Bacteria</taxon>
        <taxon>Bacillati</taxon>
        <taxon>Bacillota</taxon>
        <taxon>Bacilli</taxon>
        <taxon>Bacillales</taxon>
        <taxon>Bacillaceae</taxon>
        <taxon>Bacillus</taxon>
    </lineage>
</organism>
<keyword evidence="3 6" id="KW-0812">Transmembrane</keyword>
<dbReference type="EMBL" id="LSBA01000030">
    <property type="protein sequence ID" value="KXZ16566.1"/>
    <property type="molecule type" value="Genomic_DNA"/>
</dbReference>
<keyword evidence="4 6" id="KW-1133">Transmembrane helix</keyword>
<dbReference type="InterPro" id="IPR036259">
    <property type="entry name" value="MFS_trans_sf"/>
</dbReference>
<sequence length="411" mass="45866">MNKSFYYLWGSISFGKLALSLYTMTITLTIFSITHSATFASVVMLIHVFGKLLSSFVFPLATEKTPLKKILSISLLTQFLLITIIVGVLTLEINQVLKLTVIYSLIGLAGFTDGFVSPSRISLIPELVENTKIGKANSLISTTDQTFALLGWSVGTLAINYFGSNLVLIGTLTLLLVSFLSSLQLKTRKVKEATKRPKWESIKTGWSILFSKKNYMRTITTMDILEGIASGIWIGGITLVFVNEVLKKGEQWWGFINTSYYAGSILGGILITIFSIRLQKHLIKAIITGSFIVCIMVLFYAINTTAWISLILVVLMGPFYQLRDISQQTYIQKVTAYDALSKLYAAKDNLYYLIFALSVFITGLISDYIGVVYVYYFAFLLYLTSSLFAILSFRKSNQSSQIDNVVRVNGK</sequence>
<dbReference type="InterPro" id="IPR011701">
    <property type="entry name" value="MFS"/>
</dbReference>
<evidence type="ECO:0000256" key="4">
    <source>
        <dbReference type="ARBA" id="ARBA00022989"/>
    </source>
</evidence>
<dbReference type="PANTHER" id="PTHR23513:SF19">
    <property type="entry name" value="MAJOR FACILITATOR SUPERFAMILY (MFS) PROFILE DOMAIN-CONTAINING PROTEIN"/>
    <property type="match status" value="1"/>
</dbReference>
<dbReference type="STRING" id="1793963.AXI58_19860"/>
<protein>
    <recommendedName>
        <fullName evidence="9">MFS transporter</fullName>
    </recommendedName>
</protein>
<name>A0A150F4S0_9BACI</name>
<dbReference type="Pfam" id="PF07690">
    <property type="entry name" value="MFS_1"/>
    <property type="match status" value="1"/>
</dbReference>
<dbReference type="RefSeq" id="WP_061522762.1">
    <property type="nucleotide sequence ID" value="NZ_JARLZY010000012.1"/>
</dbReference>
<feature type="transmembrane region" description="Helical" evidence="6">
    <location>
        <begin position="306"/>
        <end position="322"/>
    </location>
</feature>
<comment type="caution">
    <text evidence="7">The sequence shown here is derived from an EMBL/GenBank/DDBJ whole genome shotgun (WGS) entry which is preliminary data.</text>
</comment>
<feature type="transmembrane region" description="Helical" evidence="6">
    <location>
        <begin position="252"/>
        <end position="274"/>
    </location>
</feature>
<evidence type="ECO:0000313" key="7">
    <source>
        <dbReference type="EMBL" id="KXZ16566.1"/>
    </source>
</evidence>
<evidence type="ECO:0000256" key="6">
    <source>
        <dbReference type="SAM" id="Phobius"/>
    </source>
</evidence>
<evidence type="ECO:0000256" key="1">
    <source>
        <dbReference type="ARBA" id="ARBA00004651"/>
    </source>
</evidence>
<feature type="transmembrane region" description="Helical" evidence="6">
    <location>
        <begin position="224"/>
        <end position="246"/>
    </location>
</feature>
<feature type="transmembrane region" description="Helical" evidence="6">
    <location>
        <begin position="6"/>
        <end position="31"/>
    </location>
</feature>
<comment type="subcellular location">
    <subcellularLocation>
        <location evidence="1">Cell membrane</location>
        <topology evidence="1">Multi-pass membrane protein</topology>
    </subcellularLocation>
</comment>
<dbReference type="SUPFAM" id="SSF103473">
    <property type="entry name" value="MFS general substrate transporter"/>
    <property type="match status" value="1"/>
</dbReference>
<dbReference type="OrthoDB" id="2351575at2"/>
<dbReference type="Proteomes" id="UP000075430">
    <property type="component" value="Unassembled WGS sequence"/>
</dbReference>
<feature type="transmembrane region" description="Helical" evidence="6">
    <location>
        <begin position="38"/>
        <end position="58"/>
    </location>
</feature>
<feature type="transmembrane region" description="Helical" evidence="6">
    <location>
        <begin position="159"/>
        <end position="181"/>
    </location>
</feature>
<feature type="transmembrane region" description="Helical" evidence="6">
    <location>
        <begin position="350"/>
        <end position="369"/>
    </location>
</feature>
<evidence type="ECO:0000256" key="3">
    <source>
        <dbReference type="ARBA" id="ARBA00022692"/>
    </source>
</evidence>
<dbReference type="CDD" id="cd06173">
    <property type="entry name" value="MFS_MefA_like"/>
    <property type="match status" value="1"/>
</dbReference>